<dbReference type="EMBL" id="VDEP01000004">
    <property type="protein sequence ID" value="KAA1137961.1"/>
    <property type="molecule type" value="Genomic_DNA"/>
</dbReference>
<organism evidence="2 3">
    <name type="scientific">Puccinia graminis f. sp. tritici</name>
    <dbReference type="NCBI Taxonomy" id="56615"/>
    <lineage>
        <taxon>Eukaryota</taxon>
        <taxon>Fungi</taxon>
        <taxon>Dikarya</taxon>
        <taxon>Basidiomycota</taxon>
        <taxon>Pucciniomycotina</taxon>
        <taxon>Pucciniomycetes</taxon>
        <taxon>Pucciniales</taxon>
        <taxon>Pucciniaceae</taxon>
        <taxon>Puccinia</taxon>
    </lineage>
</organism>
<feature type="compositionally biased region" description="Polar residues" evidence="1">
    <location>
        <begin position="104"/>
        <end position="124"/>
    </location>
</feature>
<comment type="caution">
    <text evidence="2">The sequence shown here is derived from an EMBL/GenBank/DDBJ whole genome shotgun (WGS) entry which is preliminary data.</text>
</comment>
<evidence type="ECO:0000256" key="1">
    <source>
        <dbReference type="SAM" id="MobiDB-lite"/>
    </source>
</evidence>
<feature type="compositionally biased region" description="Polar residues" evidence="1">
    <location>
        <begin position="86"/>
        <end position="95"/>
    </location>
</feature>
<feature type="compositionally biased region" description="Low complexity" evidence="1">
    <location>
        <begin position="15"/>
        <end position="33"/>
    </location>
</feature>
<proteinExistence type="predicted"/>
<feature type="region of interest" description="Disordered" evidence="1">
    <location>
        <begin position="309"/>
        <end position="330"/>
    </location>
</feature>
<accession>A0A5B0SJ39</accession>
<feature type="compositionally biased region" description="Basic and acidic residues" evidence="1">
    <location>
        <begin position="276"/>
        <end position="290"/>
    </location>
</feature>
<dbReference type="AlphaFoldDB" id="A0A5B0SJ39"/>
<feature type="compositionally biased region" description="Polar residues" evidence="1">
    <location>
        <begin position="371"/>
        <end position="385"/>
    </location>
</feature>
<feature type="region of interest" description="Disordered" evidence="1">
    <location>
        <begin position="189"/>
        <end position="213"/>
    </location>
</feature>
<evidence type="ECO:0000313" key="2">
    <source>
        <dbReference type="EMBL" id="KAA1137961.1"/>
    </source>
</evidence>
<name>A0A5B0SJ39_PUCGR</name>
<gene>
    <name evidence="2" type="ORF">PGTUg99_014956</name>
</gene>
<evidence type="ECO:0000313" key="3">
    <source>
        <dbReference type="Proteomes" id="UP000325313"/>
    </source>
</evidence>
<feature type="region of interest" description="Disordered" evidence="1">
    <location>
        <begin position="346"/>
        <end position="385"/>
    </location>
</feature>
<reference evidence="2 3" key="1">
    <citation type="submission" date="2019-05" db="EMBL/GenBank/DDBJ databases">
        <title>Emergence of the Ug99 lineage of the wheat stem rust pathogen through somatic hybridization.</title>
        <authorList>
            <person name="Li F."/>
            <person name="Upadhyaya N.M."/>
            <person name="Sperschneider J."/>
            <person name="Matny O."/>
            <person name="Nguyen-Phuc H."/>
            <person name="Mago R."/>
            <person name="Raley C."/>
            <person name="Miller M.E."/>
            <person name="Silverstein K.A.T."/>
            <person name="Henningsen E."/>
            <person name="Hirsch C.D."/>
            <person name="Visser B."/>
            <person name="Pretorius Z.A."/>
            <person name="Steffenson B.J."/>
            <person name="Schwessinger B."/>
            <person name="Dodds P.N."/>
            <person name="Figueroa M."/>
        </authorList>
    </citation>
    <scope>NUCLEOTIDE SEQUENCE [LARGE SCALE GENOMIC DNA]</scope>
    <source>
        <strain evidence="2 3">Ug99</strain>
    </source>
</reference>
<feature type="region of interest" description="Disordered" evidence="1">
    <location>
        <begin position="1"/>
        <end position="140"/>
    </location>
</feature>
<feature type="compositionally biased region" description="Basic residues" evidence="1">
    <location>
        <begin position="317"/>
        <end position="326"/>
    </location>
</feature>
<feature type="region of interest" description="Disordered" evidence="1">
    <location>
        <begin position="258"/>
        <end position="292"/>
    </location>
</feature>
<dbReference type="Proteomes" id="UP000325313">
    <property type="component" value="Unassembled WGS sequence"/>
</dbReference>
<feature type="compositionally biased region" description="Polar residues" evidence="1">
    <location>
        <begin position="259"/>
        <end position="274"/>
    </location>
</feature>
<protein>
    <submittedName>
        <fullName evidence="2">Uncharacterized protein</fullName>
    </submittedName>
</protein>
<sequence length="433" mass="46121">MESHQQSNPTPSPWESDSAASPPLSALSPESDPTSSSLQSLEIISTHFHTANSGLPTDILSIPPSAPASHPHPDPSRPSCSDHPSGLTSMPSSLASPDPPRHPLTQTPSQTQNTASPASKSSDLSVHPHPPPQRLSVLRQGGTASVLDLASLVRSARDRAQQSSDFICSPPLYNYYYTSTSSFNFPPLRPGLSDSTQENLHSSNASLESKSLSLSHSSIQNHQIIPTLDRHVRAERESSPSSSAQLSSVDIASLAEPASTKTQQHPEPGLSSSLVGHDDEIESKKLRNPDPEAELEAKMMSSCLPISMDAMRSSTGPKKRKPHRSKSQSGGLHAFWALGPHEALPESSVDPCSSTQSNPPPLTRTRLRSLSGPSSNDPQHSPNTNAVPVRLFFSFPSSLRSCVCSLLALLHAGDPAVSFPAAAVRMMHVSSHI</sequence>
<feature type="compositionally biased region" description="Low complexity" evidence="1">
    <location>
        <begin position="200"/>
        <end position="213"/>
    </location>
</feature>
<feature type="compositionally biased region" description="Polar residues" evidence="1">
    <location>
        <begin position="34"/>
        <end position="55"/>
    </location>
</feature>